<dbReference type="EMBL" id="JADEWL010000194">
    <property type="protein sequence ID" value="MBE9216698.1"/>
    <property type="molecule type" value="Genomic_DNA"/>
</dbReference>
<sequence>MKTNILKKSIIAFGISTIFLATPSHAQSAILTVNASEARGLNSKAIEIKVWTGRATAVDFSGVNERITQIFLADPIHFTYATDVPLDSGQATTVFLRKIQPLKFPNLTTTNITNLFVKTKSSDGKTYLYTFNLKKSSSSPTYSGLSISNQTPNPQGIEPTIKVDSFRRATINDIERGLVCAIRKGYTPPSDPVVTKVREFIALARNISDKSLVEVAQTTKVSLPLLTELGLLGIEDSLKKPLPKQSQANN</sequence>
<feature type="signal peptide" evidence="1">
    <location>
        <begin position="1"/>
        <end position="26"/>
    </location>
</feature>
<proteinExistence type="predicted"/>
<evidence type="ECO:0000313" key="2">
    <source>
        <dbReference type="EMBL" id="MBE9216698.1"/>
    </source>
</evidence>
<name>A0A8J7FI45_9CYAN</name>
<dbReference type="RefSeq" id="WP_193925411.1">
    <property type="nucleotide sequence ID" value="NZ_JADEWL010000194.1"/>
</dbReference>
<dbReference type="AlphaFoldDB" id="A0A8J7FI45"/>
<keyword evidence="1" id="KW-0732">Signal</keyword>
<feature type="chain" id="PRO_5035161320" evidence="1">
    <location>
        <begin position="27"/>
        <end position="250"/>
    </location>
</feature>
<accession>A0A8J7FI45</accession>
<protein>
    <submittedName>
        <fullName evidence="2">Uncharacterized protein</fullName>
    </submittedName>
</protein>
<reference evidence="2" key="1">
    <citation type="submission" date="2020-10" db="EMBL/GenBank/DDBJ databases">
        <authorList>
            <person name="Castelo-Branco R."/>
            <person name="Eusebio N."/>
            <person name="Adriana R."/>
            <person name="Vieira A."/>
            <person name="Brugerolle De Fraissinette N."/>
            <person name="Rezende De Castro R."/>
            <person name="Schneider M.P."/>
            <person name="Vasconcelos V."/>
            <person name="Leao P.N."/>
        </authorList>
    </citation>
    <scope>NUCLEOTIDE SEQUENCE</scope>
    <source>
        <strain evidence="2">LEGE 06105</strain>
    </source>
</reference>
<organism evidence="2 3">
    <name type="scientific">Plectonema cf. radiosum LEGE 06105</name>
    <dbReference type="NCBI Taxonomy" id="945769"/>
    <lineage>
        <taxon>Bacteria</taxon>
        <taxon>Bacillati</taxon>
        <taxon>Cyanobacteriota</taxon>
        <taxon>Cyanophyceae</taxon>
        <taxon>Oscillatoriophycideae</taxon>
        <taxon>Oscillatoriales</taxon>
        <taxon>Microcoleaceae</taxon>
        <taxon>Plectonema</taxon>
    </lineage>
</organism>
<comment type="caution">
    <text evidence="2">The sequence shown here is derived from an EMBL/GenBank/DDBJ whole genome shotgun (WGS) entry which is preliminary data.</text>
</comment>
<evidence type="ECO:0000256" key="1">
    <source>
        <dbReference type="SAM" id="SignalP"/>
    </source>
</evidence>
<keyword evidence="3" id="KW-1185">Reference proteome</keyword>
<evidence type="ECO:0000313" key="3">
    <source>
        <dbReference type="Proteomes" id="UP000620559"/>
    </source>
</evidence>
<gene>
    <name evidence="2" type="ORF">IQ247_29245</name>
</gene>
<dbReference type="Proteomes" id="UP000620559">
    <property type="component" value="Unassembled WGS sequence"/>
</dbReference>